<dbReference type="CDD" id="cd04301">
    <property type="entry name" value="NAT_SF"/>
    <property type="match status" value="1"/>
</dbReference>
<dbReference type="PANTHER" id="PTHR31435">
    <property type="entry name" value="PROTEIN NATD1"/>
    <property type="match status" value="1"/>
</dbReference>
<keyword evidence="3" id="KW-1185">Reference proteome</keyword>
<dbReference type="InterPro" id="IPR045057">
    <property type="entry name" value="Gcn5-rel_NAT"/>
</dbReference>
<feature type="domain" description="N-acetyltransferase" evidence="1">
    <location>
        <begin position="9"/>
        <end position="95"/>
    </location>
</feature>
<dbReference type="PANTHER" id="PTHR31435:SF9">
    <property type="entry name" value="PROTEIN NATD1"/>
    <property type="match status" value="1"/>
</dbReference>
<protein>
    <submittedName>
        <fullName evidence="2">N-acetyltransferase</fullName>
    </submittedName>
</protein>
<dbReference type="Pfam" id="PF14542">
    <property type="entry name" value="Acetyltransf_CG"/>
    <property type="match status" value="1"/>
</dbReference>
<gene>
    <name evidence="2" type="ORF">E5162_06385</name>
</gene>
<dbReference type="Gene3D" id="3.40.630.30">
    <property type="match status" value="1"/>
</dbReference>
<dbReference type="AlphaFoldDB" id="A0A4S2HFJ9"/>
<sequence>MGETTITETRDGALGRYAVSHGKDGESELTYTLQGQVMVIGHTFTPPALRGHGIAARLVERAVEDARKRGWTINPVCPYVRIKMDRTPAMNDVRETGT</sequence>
<reference evidence="2 3" key="1">
    <citation type="journal article" date="2013" name="Int. J. Syst. Evol. Microbiol.">
        <title>Marinicauda pacifica gen. nov., sp. nov., a prosthecate alphaproteobacterium of the family Hyphomonadaceae isolated from deep seawater.</title>
        <authorList>
            <person name="Zhang X.Y."/>
            <person name="Li G.W."/>
            <person name="Wang C.S."/>
            <person name="Zhang Y.J."/>
            <person name="Xu X.W."/>
            <person name="Li H."/>
            <person name="Liu A."/>
            <person name="Liu C."/>
            <person name="Xie B.B."/>
            <person name="Qin Q.L."/>
            <person name="Xu Z."/>
            <person name="Chen X.L."/>
            <person name="Zhou B.C."/>
            <person name="Zhang Y.Z."/>
        </authorList>
    </citation>
    <scope>NUCLEOTIDE SEQUENCE [LARGE SCALE GENOMIC DNA]</scope>
    <source>
        <strain evidence="2 3">P-1 km-3</strain>
    </source>
</reference>
<dbReference type="RefSeq" id="WP_135944081.1">
    <property type="nucleotide sequence ID" value="NZ_BMEI01000001.1"/>
</dbReference>
<comment type="caution">
    <text evidence="2">The sequence shown here is derived from an EMBL/GenBank/DDBJ whole genome shotgun (WGS) entry which is preliminary data.</text>
</comment>
<dbReference type="EMBL" id="SRXV01000001">
    <property type="protein sequence ID" value="TGY94884.1"/>
    <property type="molecule type" value="Genomic_DNA"/>
</dbReference>
<dbReference type="PROSITE" id="PS51729">
    <property type="entry name" value="GNAT_YJDJ"/>
    <property type="match status" value="1"/>
</dbReference>
<evidence type="ECO:0000259" key="1">
    <source>
        <dbReference type="PROSITE" id="PS51729"/>
    </source>
</evidence>
<dbReference type="GO" id="GO:0016740">
    <property type="term" value="F:transferase activity"/>
    <property type="evidence" value="ECO:0007669"/>
    <property type="project" value="UniProtKB-KW"/>
</dbReference>
<keyword evidence="2" id="KW-0808">Transferase</keyword>
<accession>A0A4S2HFJ9</accession>
<name>A0A4S2HFJ9_9PROT</name>
<dbReference type="Proteomes" id="UP000305451">
    <property type="component" value="Unassembled WGS sequence"/>
</dbReference>
<organism evidence="2 3">
    <name type="scientific">Marinicauda pacifica</name>
    <dbReference type="NCBI Taxonomy" id="1133559"/>
    <lineage>
        <taxon>Bacteria</taxon>
        <taxon>Pseudomonadati</taxon>
        <taxon>Pseudomonadota</taxon>
        <taxon>Alphaproteobacteria</taxon>
        <taxon>Maricaulales</taxon>
        <taxon>Maricaulaceae</taxon>
        <taxon>Marinicauda</taxon>
    </lineage>
</organism>
<dbReference type="InterPro" id="IPR016181">
    <property type="entry name" value="Acyl_CoA_acyltransferase"/>
</dbReference>
<evidence type="ECO:0000313" key="3">
    <source>
        <dbReference type="Proteomes" id="UP000305451"/>
    </source>
</evidence>
<dbReference type="SUPFAM" id="SSF55729">
    <property type="entry name" value="Acyl-CoA N-acyltransferases (Nat)"/>
    <property type="match status" value="1"/>
</dbReference>
<dbReference type="InterPro" id="IPR031165">
    <property type="entry name" value="GNAT_YJDJ"/>
</dbReference>
<dbReference type="OrthoDB" id="9800945at2"/>
<proteinExistence type="predicted"/>
<evidence type="ECO:0000313" key="2">
    <source>
        <dbReference type="EMBL" id="TGY94884.1"/>
    </source>
</evidence>